<protein>
    <submittedName>
        <fullName evidence="1">Uncharacterized protein</fullName>
    </submittedName>
</protein>
<dbReference type="InterPro" id="IPR036397">
    <property type="entry name" value="RNaseH_sf"/>
</dbReference>
<dbReference type="AlphaFoldDB" id="A0A0S7XNI8"/>
<gene>
    <name evidence="1" type="ORF">AMJ44_13450</name>
</gene>
<dbReference type="SUPFAM" id="SSF53098">
    <property type="entry name" value="Ribonuclease H-like"/>
    <property type="match status" value="1"/>
</dbReference>
<organism evidence="1 2">
    <name type="scientific">candidate division WOR-1 bacterium DG_54_3</name>
    <dbReference type="NCBI Taxonomy" id="1703775"/>
    <lineage>
        <taxon>Bacteria</taxon>
        <taxon>Bacillati</taxon>
        <taxon>Saganbacteria</taxon>
    </lineage>
</organism>
<proteinExistence type="predicted"/>
<sequence length="325" mass="37346">MFVYAGIDEAGYGPLFGPLVIARSIFILDQHEPTLEPPSLWSLLRSAVCKKPGDKKRRLVINDSKMLYKPAWSLEYIEQGVLSFLSASGIDPKNLDDLLEQSAFDKLSCQIKQDWYHSPDQKPYVPSLLSLSQLEKSKKRLHRAMLKNSIHLADIKAAVVFEDRFNQMVQIKGSKAGCAWAFVSGHLESIWSRYSEHHPLVVVDRQGGRKRYQELLEPIFDPAEVSTLYENPLKSFYRITKGMRQMHILVQVKSENQHFPVALASMVAKYLRELLMMRFQSFWSAHAPNIKPTCGYFVDGSRFLREIQPLIDELNINPQNFIRCC</sequence>
<reference evidence="1 2" key="1">
    <citation type="journal article" date="2015" name="Microbiome">
        <title>Genomic resolution of linkages in carbon, nitrogen, and sulfur cycling among widespread estuary sediment bacteria.</title>
        <authorList>
            <person name="Baker B.J."/>
            <person name="Lazar C.S."/>
            <person name="Teske A.P."/>
            <person name="Dick G.J."/>
        </authorList>
    </citation>
    <scope>NUCLEOTIDE SEQUENCE [LARGE SCALE GENOMIC DNA]</scope>
    <source>
        <strain evidence="1">DG_54_3</strain>
    </source>
</reference>
<evidence type="ECO:0000313" key="1">
    <source>
        <dbReference type="EMBL" id="KPJ64065.1"/>
    </source>
</evidence>
<evidence type="ECO:0000313" key="2">
    <source>
        <dbReference type="Proteomes" id="UP000051861"/>
    </source>
</evidence>
<name>A0A0S7XNI8_UNCSA</name>
<dbReference type="Proteomes" id="UP000051861">
    <property type="component" value="Unassembled WGS sequence"/>
</dbReference>
<dbReference type="InterPro" id="IPR012337">
    <property type="entry name" value="RNaseH-like_sf"/>
</dbReference>
<dbReference type="Gene3D" id="3.30.420.10">
    <property type="entry name" value="Ribonuclease H-like superfamily/Ribonuclease H"/>
    <property type="match status" value="2"/>
</dbReference>
<dbReference type="GO" id="GO:0003676">
    <property type="term" value="F:nucleic acid binding"/>
    <property type="evidence" value="ECO:0007669"/>
    <property type="project" value="InterPro"/>
</dbReference>
<dbReference type="EMBL" id="LIZX01000201">
    <property type="protein sequence ID" value="KPJ64065.1"/>
    <property type="molecule type" value="Genomic_DNA"/>
</dbReference>
<accession>A0A0S7XNI8</accession>
<comment type="caution">
    <text evidence="1">The sequence shown here is derived from an EMBL/GenBank/DDBJ whole genome shotgun (WGS) entry which is preliminary data.</text>
</comment>